<comment type="subcellular location">
    <subcellularLocation>
        <location evidence="1">Membrane</location>
        <topology evidence="1">Multi-pass membrane protein</topology>
    </subcellularLocation>
</comment>
<dbReference type="PANTHER" id="PTHR15371">
    <property type="entry name" value="TIM23"/>
    <property type="match status" value="1"/>
</dbReference>
<keyword evidence="6" id="KW-1185">Reference proteome</keyword>
<keyword evidence="4" id="KW-0472">Membrane</keyword>
<evidence type="ECO:0000256" key="3">
    <source>
        <dbReference type="ARBA" id="ARBA00022989"/>
    </source>
</evidence>
<evidence type="ECO:0000313" key="6">
    <source>
        <dbReference type="Proteomes" id="UP000032180"/>
    </source>
</evidence>
<reference evidence="5" key="3">
    <citation type="submission" date="2015-04" db="UniProtKB">
        <authorList>
            <consortium name="EnsemblPlants"/>
        </authorList>
    </citation>
    <scope>IDENTIFICATION</scope>
</reference>
<keyword evidence="2" id="KW-0812">Transmembrane</keyword>
<dbReference type="Proteomes" id="UP000032180">
    <property type="component" value="Chromosome 2"/>
</dbReference>
<dbReference type="eggNOG" id="KOG3324">
    <property type="taxonomic scope" value="Eukaryota"/>
</dbReference>
<evidence type="ECO:0000256" key="4">
    <source>
        <dbReference type="ARBA" id="ARBA00023136"/>
    </source>
</evidence>
<dbReference type="STRING" id="77586.A0A0D9VJD4"/>
<dbReference type="AlphaFoldDB" id="A0A0D9VJD4"/>
<protein>
    <recommendedName>
        <fullName evidence="7">Mitochondrial import inner membrane translocase subunit TIM23</fullName>
    </recommendedName>
</protein>
<dbReference type="GO" id="GO:0005744">
    <property type="term" value="C:TIM23 mitochondrial import inner membrane translocase complex"/>
    <property type="evidence" value="ECO:0007669"/>
    <property type="project" value="TreeGrafter"/>
</dbReference>
<dbReference type="Gramene" id="LPERR02G22360.1">
    <property type="protein sequence ID" value="LPERR02G22360.1"/>
    <property type="gene ID" value="LPERR02G22360"/>
</dbReference>
<evidence type="ECO:0000256" key="2">
    <source>
        <dbReference type="ARBA" id="ARBA00022692"/>
    </source>
</evidence>
<name>A0A0D9VJD4_9ORYZ</name>
<dbReference type="PANTHER" id="PTHR15371:SF19">
    <property type="entry name" value="OS04G0566700 PROTEIN"/>
    <property type="match status" value="1"/>
</dbReference>
<reference evidence="6" key="2">
    <citation type="submission" date="2013-12" db="EMBL/GenBank/DDBJ databases">
        <authorList>
            <person name="Yu Y."/>
            <person name="Lee S."/>
            <person name="de Baynast K."/>
            <person name="Wissotski M."/>
            <person name="Liu L."/>
            <person name="Talag J."/>
            <person name="Goicoechea J."/>
            <person name="Angelova A."/>
            <person name="Jetty R."/>
            <person name="Kudrna D."/>
            <person name="Golser W."/>
            <person name="Rivera L."/>
            <person name="Zhang J."/>
            <person name="Wing R."/>
        </authorList>
    </citation>
    <scope>NUCLEOTIDE SEQUENCE</scope>
</reference>
<dbReference type="EnsemblPlants" id="LPERR02G22360.1">
    <property type="protein sequence ID" value="LPERR02G22360.1"/>
    <property type="gene ID" value="LPERR02G22360"/>
</dbReference>
<dbReference type="GO" id="GO:0030150">
    <property type="term" value="P:protein import into mitochondrial matrix"/>
    <property type="evidence" value="ECO:0007669"/>
    <property type="project" value="TreeGrafter"/>
</dbReference>
<dbReference type="InterPro" id="IPR045238">
    <property type="entry name" value="Tim23-like"/>
</dbReference>
<proteinExistence type="predicted"/>
<organism evidence="5 6">
    <name type="scientific">Leersia perrieri</name>
    <dbReference type="NCBI Taxonomy" id="77586"/>
    <lineage>
        <taxon>Eukaryota</taxon>
        <taxon>Viridiplantae</taxon>
        <taxon>Streptophyta</taxon>
        <taxon>Embryophyta</taxon>
        <taxon>Tracheophyta</taxon>
        <taxon>Spermatophyta</taxon>
        <taxon>Magnoliopsida</taxon>
        <taxon>Liliopsida</taxon>
        <taxon>Poales</taxon>
        <taxon>Poaceae</taxon>
        <taxon>BOP clade</taxon>
        <taxon>Oryzoideae</taxon>
        <taxon>Oryzeae</taxon>
        <taxon>Oryzinae</taxon>
        <taxon>Leersia</taxon>
    </lineage>
</organism>
<dbReference type="GO" id="GO:0008320">
    <property type="term" value="F:protein transmembrane transporter activity"/>
    <property type="evidence" value="ECO:0007669"/>
    <property type="project" value="TreeGrafter"/>
</dbReference>
<dbReference type="Pfam" id="PF02466">
    <property type="entry name" value="Tim17"/>
    <property type="match status" value="1"/>
</dbReference>
<evidence type="ECO:0008006" key="7">
    <source>
        <dbReference type="Google" id="ProtNLM"/>
    </source>
</evidence>
<evidence type="ECO:0000256" key="1">
    <source>
        <dbReference type="ARBA" id="ARBA00004141"/>
    </source>
</evidence>
<accession>A0A0D9VJD4</accession>
<evidence type="ECO:0000313" key="5">
    <source>
        <dbReference type="EnsemblPlants" id="LPERR02G22360.1"/>
    </source>
</evidence>
<dbReference type="HOGENOM" id="CLU_118311_0_0_1"/>
<reference evidence="5 6" key="1">
    <citation type="submission" date="2012-08" db="EMBL/GenBank/DDBJ databases">
        <title>Oryza genome evolution.</title>
        <authorList>
            <person name="Wing R.A."/>
        </authorList>
    </citation>
    <scope>NUCLEOTIDE SEQUENCE</scope>
</reference>
<sequence length="201" mass="21490">MSFPVEIQETEEGLRPRGLYAPQRPEGLAVPSSYHKLYNLPTSPEFLFEEEKFKQTRTWGENLTFYTGCGYLSGAVAGALVGLRRAAAEAERGESAKIRLSRALNQGGSVGRAYGNRLGVVAMLFAGAESFVRHQRDGNDDWVTTVAAGASAGALYRIASGPRSMIVAGVIGGVLSGAAVVGKPMFEELAPQLAARLNYLH</sequence>
<keyword evidence="3" id="KW-1133">Transmembrane helix</keyword>